<name>A0ABU8MIM5_9PSEU</name>
<dbReference type="InterPro" id="IPR011251">
    <property type="entry name" value="Luciferase-like_dom"/>
</dbReference>
<feature type="domain" description="Luciferase-like" evidence="5">
    <location>
        <begin position="27"/>
        <end position="212"/>
    </location>
</feature>
<organism evidence="6 7">
    <name type="scientific">Actinomycetospora aurantiaca</name>
    <dbReference type="NCBI Taxonomy" id="3129233"/>
    <lineage>
        <taxon>Bacteria</taxon>
        <taxon>Bacillati</taxon>
        <taxon>Actinomycetota</taxon>
        <taxon>Actinomycetes</taxon>
        <taxon>Pseudonocardiales</taxon>
        <taxon>Pseudonocardiaceae</taxon>
        <taxon>Actinomycetospora</taxon>
    </lineage>
</organism>
<comment type="caution">
    <text evidence="6">The sequence shown here is derived from an EMBL/GenBank/DDBJ whole genome shotgun (WGS) entry which is preliminary data.</text>
</comment>
<dbReference type="PANTHER" id="PTHR30011">
    <property type="entry name" value="ALKANESULFONATE MONOOXYGENASE-RELATED"/>
    <property type="match status" value="1"/>
</dbReference>
<protein>
    <submittedName>
        <fullName evidence="6">LLM class flavin-dependent oxidoreductase</fullName>
    </submittedName>
</protein>
<keyword evidence="3" id="KW-0560">Oxidoreductase</keyword>
<dbReference type="SUPFAM" id="SSF51679">
    <property type="entry name" value="Bacterial luciferase-like"/>
    <property type="match status" value="1"/>
</dbReference>
<evidence type="ECO:0000313" key="7">
    <source>
        <dbReference type="Proteomes" id="UP001385809"/>
    </source>
</evidence>
<keyword evidence="7" id="KW-1185">Reference proteome</keyword>
<dbReference type="Pfam" id="PF00296">
    <property type="entry name" value="Bac_luciferase"/>
    <property type="match status" value="1"/>
</dbReference>
<dbReference type="InterPro" id="IPR051260">
    <property type="entry name" value="Diverse_substr_monoxygenases"/>
</dbReference>
<proteinExistence type="predicted"/>
<dbReference type="RefSeq" id="WP_337693454.1">
    <property type="nucleotide sequence ID" value="NZ_JBBEGN010000001.1"/>
</dbReference>
<dbReference type="PANTHER" id="PTHR30011:SF16">
    <property type="entry name" value="C2H2 FINGER DOMAIN TRANSCRIPTION FACTOR (EUROFUNG)-RELATED"/>
    <property type="match status" value="1"/>
</dbReference>
<dbReference type="Proteomes" id="UP001385809">
    <property type="component" value="Unassembled WGS sequence"/>
</dbReference>
<gene>
    <name evidence="6" type="ORF">WCD74_03635</name>
</gene>
<evidence type="ECO:0000259" key="5">
    <source>
        <dbReference type="Pfam" id="PF00296"/>
    </source>
</evidence>
<evidence type="ECO:0000256" key="4">
    <source>
        <dbReference type="ARBA" id="ARBA00023033"/>
    </source>
</evidence>
<evidence type="ECO:0000256" key="1">
    <source>
        <dbReference type="ARBA" id="ARBA00022630"/>
    </source>
</evidence>
<evidence type="ECO:0000313" key="6">
    <source>
        <dbReference type="EMBL" id="MEJ2866841.1"/>
    </source>
</evidence>
<keyword evidence="1" id="KW-0285">Flavoprotein</keyword>
<evidence type="ECO:0000256" key="2">
    <source>
        <dbReference type="ARBA" id="ARBA00022643"/>
    </source>
</evidence>
<sequence length="342" mass="35511">MSLLVGLEIDGEGAHPAAWRAAGHSPSALLTADHLGAAGRRAEAAGFGFVTLDDGPVDGAGPDVAGRFDPVGAAAFLSATTSAIGLVPVVPTVHAEPFHVSNQLSSLDHASLGRAGWLVGTRSTGTRTAALGLPADPDPAAEAADVIEAVRRLWDSWQDDAVIADEATGRFLDADRVHHVDYVGRSFAIRGPALVPRPPQGQVPVVAATGTPGTDVGIVPGPGAPAVENRTLAEIEVVLDDGGRPAARRLDGLDRHTPWPISGRERYVGDAAGLVDRLQTLAPHVDAVRLLPAVLEVDGRVLGEEVLPALGDLLLRPTTGTTLRDRLGLPRPVGRYVDTRRA</sequence>
<keyword evidence="4" id="KW-0503">Monooxygenase</keyword>
<dbReference type="Gene3D" id="3.20.20.30">
    <property type="entry name" value="Luciferase-like domain"/>
    <property type="match status" value="2"/>
</dbReference>
<accession>A0ABU8MIM5</accession>
<dbReference type="EMBL" id="JBBEGN010000001">
    <property type="protein sequence ID" value="MEJ2866841.1"/>
    <property type="molecule type" value="Genomic_DNA"/>
</dbReference>
<keyword evidence="2" id="KW-0288">FMN</keyword>
<evidence type="ECO:0000256" key="3">
    <source>
        <dbReference type="ARBA" id="ARBA00023002"/>
    </source>
</evidence>
<reference evidence="6 7" key="1">
    <citation type="submission" date="2024-03" db="EMBL/GenBank/DDBJ databases">
        <title>Actinomycetospora sp. OC33-EN08, a novel actinomycete isolated from wild orchid (Aerides multiflora).</title>
        <authorList>
            <person name="Suriyachadkun C."/>
        </authorList>
    </citation>
    <scope>NUCLEOTIDE SEQUENCE [LARGE SCALE GENOMIC DNA]</scope>
    <source>
        <strain evidence="6 7">OC33-EN08</strain>
    </source>
</reference>
<dbReference type="InterPro" id="IPR036661">
    <property type="entry name" value="Luciferase-like_sf"/>
</dbReference>